<dbReference type="PROSITE" id="PS50075">
    <property type="entry name" value="CARRIER"/>
    <property type="match status" value="1"/>
</dbReference>
<dbReference type="Proteomes" id="UP000653076">
    <property type="component" value="Unassembled WGS sequence"/>
</dbReference>
<evidence type="ECO:0000313" key="2">
    <source>
        <dbReference type="EMBL" id="GIJ25225.1"/>
    </source>
</evidence>
<feature type="domain" description="Carrier" evidence="1">
    <location>
        <begin position="5"/>
        <end position="91"/>
    </location>
</feature>
<accession>A0ABQ4J4Y4</accession>
<protein>
    <recommendedName>
        <fullName evidence="1">Carrier domain-containing protein</fullName>
    </recommendedName>
</protein>
<evidence type="ECO:0000313" key="3">
    <source>
        <dbReference type="Proteomes" id="UP000653076"/>
    </source>
</evidence>
<dbReference type="SUPFAM" id="SSF47336">
    <property type="entry name" value="ACP-like"/>
    <property type="match status" value="1"/>
</dbReference>
<keyword evidence="3" id="KW-1185">Reference proteome</keyword>
<dbReference type="RefSeq" id="WP_204032364.1">
    <property type="nucleotide sequence ID" value="NZ_BOPC01000004.1"/>
</dbReference>
<sequence length="100" mass="10690">MSADPSILADVIALVGELAGDWEYDDPITPDTRFLADLGLESLDLVVLGTALQHRHGPLPFAEFLAELGRRPVDTRDVTVMELVEFLGAHQPVSAPGGAL</sequence>
<dbReference type="InterPro" id="IPR036736">
    <property type="entry name" value="ACP-like_sf"/>
</dbReference>
<dbReference type="Gene3D" id="1.10.1200.10">
    <property type="entry name" value="ACP-like"/>
    <property type="match status" value="1"/>
</dbReference>
<dbReference type="Pfam" id="PF00550">
    <property type="entry name" value="PP-binding"/>
    <property type="match status" value="1"/>
</dbReference>
<comment type="caution">
    <text evidence="2">The sequence shown here is derived from an EMBL/GenBank/DDBJ whole genome shotgun (WGS) entry which is preliminary data.</text>
</comment>
<gene>
    <name evidence="2" type="ORF">Vqi01_03870</name>
</gene>
<name>A0ABQ4J4Y4_9ACTN</name>
<reference evidence="2 3" key="1">
    <citation type="submission" date="2021-01" db="EMBL/GenBank/DDBJ databases">
        <title>Whole genome shotgun sequence of Verrucosispora qiuiae NBRC 106684.</title>
        <authorList>
            <person name="Komaki H."/>
            <person name="Tamura T."/>
        </authorList>
    </citation>
    <scope>NUCLEOTIDE SEQUENCE [LARGE SCALE GENOMIC DNA]</scope>
    <source>
        <strain evidence="2 3">NBRC 106684</strain>
    </source>
</reference>
<dbReference type="InterPro" id="IPR009081">
    <property type="entry name" value="PP-bd_ACP"/>
</dbReference>
<organism evidence="2 3">
    <name type="scientific">Micromonospora qiuiae</name>
    <dbReference type="NCBI Taxonomy" id="502268"/>
    <lineage>
        <taxon>Bacteria</taxon>
        <taxon>Bacillati</taxon>
        <taxon>Actinomycetota</taxon>
        <taxon>Actinomycetes</taxon>
        <taxon>Micromonosporales</taxon>
        <taxon>Micromonosporaceae</taxon>
        <taxon>Micromonospora</taxon>
    </lineage>
</organism>
<proteinExistence type="predicted"/>
<evidence type="ECO:0000259" key="1">
    <source>
        <dbReference type="PROSITE" id="PS50075"/>
    </source>
</evidence>
<dbReference type="EMBL" id="BOPC01000004">
    <property type="protein sequence ID" value="GIJ25225.1"/>
    <property type="molecule type" value="Genomic_DNA"/>
</dbReference>